<proteinExistence type="predicted"/>
<dbReference type="EMBL" id="ADLV01000049">
    <property type="protein sequence ID" value="EGJ99929.1"/>
    <property type="molecule type" value="Genomic_DNA"/>
</dbReference>
<reference evidence="1 2" key="1">
    <citation type="submission" date="2011-04" db="EMBL/GenBank/DDBJ databases">
        <title>The Genome Sequence of Dysgonomonas gadei ATCC BAA-286.</title>
        <authorList>
            <consortium name="The Broad Institute Genome Sequencing Platform"/>
            <person name="Earl A."/>
            <person name="Ward D."/>
            <person name="Feldgarden M."/>
            <person name="Gevers D."/>
            <person name="Pudlo N."/>
            <person name="Martens E."/>
            <person name="Allen-Vercoe E."/>
            <person name="Young S.K."/>
            <person name="Zeng Q."/>
            <person name="Gargeya S."/>
            <person name="Fitzgerald M."/>
            <person name="Haas B."/>
            <person name="Abouelleil A."/>
            <person name="Alvarado L."/>
            <person name="Arachchi H.M."/>
            <person name="Berlin A."/>
            <person name="Brown A."/>
            <person name="Chapman S.B."/>
            <person name="Chen Z."/>
            <person name="Dunbar C."/>
            <person name="Freedman E."/>
            <person name="Gearin G."/>
            <person name="Gellesch M."/>
            <person name="Goldberg J."/>
            <person name="Griggs A."/>
            <person name="Gujja S."/>
            <person name="Heiman D."/>
            <person name="Howarth C."/>
            <person name="Larson L."/>
            <person name="Lui A."/>
            <person name="MacDonald P.J.P."/>
            <person name="Mehta T."/>
            <person name="Montmayeur A."/>
            <person name="Murphy C."/>
            <person name="Neiman D."/>
            <person name="Pearson M."/>
            <person name="Priest M."/>
            <person name="Roberts A."/>
            <person name="Saif S."/>
            <person name="Shea T."/>
            <person name="Shenoy N."/>
            <person name="Sisk P."/>
            <person name="Stolte C."/>
            <person name="Sykes S."/>
            <person name="Yandava C."/>
            <person name="Wortman J."/>
            <person name="Nusbaum C."/>
            <person name="Birren B."/>
        </authorList>
    </citation>
    <scope>NUCLEOTIDE SEQUENCE [LARGE SCALE GENOMIC DNA]</scope>
    <source>
        <strain evidence="1 2">ATCC BAA-286</strain>
    </source>
</reference>
<dbReference type="Proteomes" id="UP000004913">
    <property type="component" value="Unassembled WGS sequence"/>
</dbReference>
<dbReference type="AlphaFoldDB" id="F5J385"/>
<evidence type="ECO:0000313" key="2">
    <source>
        <dbReference type="Proteomes" id="UP000004913"/>
    </source>
</evidence>
<organism evidence="1 2">
    <name type="scientific">Dysgonomonas gadei ATCC BAA-286</name>
    <dbReference type="NCBI Taxonomy" id="742766"/>
    <lineage>
        <taxon>Bacteria</taxon>
        <taxon>Pseudomonadati</taxon>
        <taxon>Bacteroidota</taxon>
        <taxon>Bacteroidia</taxon>
        <taxon>Bacteroidales</taxon>
        <taxon>Dysgonomonadaceae</taxon>
        <taxon>Dysgonomonas</taxon>
    </lineage>
</organism>
<name>F5J385_9BACT</name>
<dbReference type="HOGENOM" id="CLU_3381608_0_0_10"/>
<evidence type="ECO:0000313" key="1">
    <source>
        <dbReference type="EMBL" id="EGJ99929.1"/>
    </source>
</evidence>
<sequence length="33" mass="4023">MAIILYIRMTKLKKRDYNNRMTISFLDYLGNIL</sequence>
<comment type="caution">
    <text evidence="1">The sequence shown here is derived from an EMBL/GenBank/DDBJ whole genome shotgun (WGS) entry which is preliminary data.</text>
</comment>
<protein>
    <submittedName>
        <fullName evidence="1">Uncharacterized protein</fullName>
    </submittedName>
</protein>
<keyword evidence="2" id="KW-1185">Reference proteome</keyword>
<accession>F5J385</accession>
<gene>
    <name evidence="1" type="ORF">HMPREF9455_03802</name>
</gene>